<dbReference type="Gramene" id="Solyc04g005050.2.1">
    <property type="protein sequence ID" value="Solyc04g005050.2.1"/>
    <property type="gene ID" value="Solyc04g005050.2"/>
</dbReference>
<protein>
    <recommendedName>
        <fullName evidence="14">Peptidase metallopeptidase domain-containing protein</fullName>
    </recommendedName>
</protein>
<keyword evidence="16" id="KW-1185">Reference proteome</keyword>
<feature type="binding site" evidence="11">
    <location>
        <position position="277"/>
    </location>
    <ligand>
        <name>Zn(2+)</name>
        <dbReference type="ChEBI" id="CHEBI:29105"/>
        <label>2</label>
        <note>catalytic</note>
    </ligand>
</feature>
<feature type="binding site" evidence="11">
    <location>
        <position position="214"/>
    </location>
    <ligand>
        <name>Zn(2+)</name>
        <dbReference type="ChEBI" id="CHEBI:29105"/>
        <label>1</label>
    </ligand>
</feature>
<organism evidence="15">
    <name type="scientific">Solanum lycopersicum</name>
    <name type="common">Tomato</name>
    <name type="synonym">Lycopersicon esculentum</name>
    <dbReference type="NCBI Taxonomy" id="4081"/>
    <lineage>
        <taxon>Eukaryota</taxon>
        <taxon>Viridiplantae</taxon>
        <taxon>Streptophyta</taxon>
        <taxon>Embryophyta</taxon>
        <taxon>Tracheophyta</taxon>
        <taxon>Spermatophyta</taxon>
        <taxon>Magnoliopsida</taxon>
        <taxon>eudicotyledons</taxon>
        <taxon>Gunneridae</taxon>
        <taxon>Pentapetalae</taxon>
        <taxon>asterids</taxon>
        <taxon>lamiids</taxon>
        <taxon>Solanales</taxon>
        <taxon>Solanaceae</taxon>
        <taxon>Solanoideae</taxon>
        <taxon>Solaneae</taxon>
        <taxon>Solanum</taxon>
        <taxon>Solanum subgen. Lycopersicon</taxon>
    </lineage>
</organism>
<dbReference type="SUPFAM" id="SSF55486">
    <property type="entry name" value="Metalloproteases ('zincins'), catalytic domain"/>
    <property type="match status" value="2"/>
</dbReference>
<dbReference type="GO" id="GO:0030574">
    <property type="term" value="P:collagen catabolic process"/>
    <property type="evidence" value="ECO:0000318"/>
    <property type="project" value="GO_Central"/>
</dbReference>
<feature type="binding site" evidence="11">
    <location>
        <position position="244"/>
    </location>
    <ligand>
        <name>Ca(2+)</name>
        <dbReference type="ChEBI" id="CHEBI:29108"/>
        <label>3</label>
    </ligand>
</feature>
<dbReference type="GO" id="GO:0031012">
    <property type="term" value="C:extracellular matrix"/>
    <property type="evidence" value="ECO:0007669"/>
    <property type="project" value="InterPro"/>
</dbReference>
<dbReference type="GO" id="GO:0008270">
    <property type="term" value="F:zinc ion binding"/>
    <property type="evidence" value="ECO:0007669"/>
    <property type="project" value="InterPro"/>
</dbReference>
<dbReference type="GO" id="GO:0030198">
    <property type="term" value="P:extracellular matrix organization"/>
    <property type="evidence" value="ECO:0000318"/>
    <property type="project" value="GO_Central"/>
</dbReference>
<evidence type="ECO:0000256" key="6">
    <source>
        <dbReference type="ARBA" id="ARBA00022833"/>
    </source>
</evidence>
<keyword evidence="9" id="KW-0325">Glycoprotein</keyword>
<dbReference type="SMART" id="SM00235">
    <property type="entry name" value="ZnMc"/>
    <property type="match status" value="2"/>
</dbReference>
<evidence type="ECO:0000256" key="9">
    <source>
        <dbReference type="ARBA" id="ARBA00023180"/>
    </source>
</evidence>
<dbReference type="Pfam" id="PF00413">
    <property type="entry name" value="Peptidase_M10"/>
    <property type="match status" value="2"/>
</dbReference>
<keyword evidence="3 11" id="KW-0479">Metal-binding</keyword>
<feature type="binding site" evidence="11">
    <location>
        <position position="273"/>
    </location>
    <ligand>
        <name>Zn(2+)</name>
        <dbReference type="ChEBI" id="CHEBI:29105"/>
        <label>2</label>
        <note>catalytic</note>
    </ligand>
</feature>
<reference evidence="15" key="2">
    <citation type="submission" date="2019-01" db="UniProtKB">
        <authorList>
            <consortium name="EnsemblPlants"/>
        </authorList>
    </citation>
    <scope>IDENTIFICATION</scope>
    <source>
        <strain evidence="15">cv. Heinz 1706</strain>
    </source>
</reference>
<feature type="binding site" evidence="11">
    <location>
        <position position="204"/>
    </location>
    <ligand>
        <name>Ca(2+)</name>
        <dbReference type="ChEBI" id="CHEBI:29108"/>
        <label>2</label>
    </ligand>
</feature>
<evidence type="ECO:0000256" key="1">
    <source>
        <dbReference type="ARBA" id="ARBA00009614"/>
    </source>
</evidence>
<evidence type="ECO:0000259" key="14">
    <source>
        <dbReference type="SMART" id="SM00235"/>
    </source>
</evidence>
<evidence type="ECO:0000313" key="16">
    <source>
        <dbReference type="Proteomes" id="UP000004994"/>
    </source>
</evidence>
<accession>A0A3Q7FY61</accession>
<dbReference type="InterPro" id="IPR024079">
    <property type="entry name" value="MetalloPept_cat_dom_sf"/>
</dbReference>
<feature type="active site" evidence="10">
    <location>
        <position position="274"/>
    </location>
</feature>
<proteinExistence type="inferred from homology"/>
<feature type="binding site" evidence="11">
    <location>
        <position position="241"/>
    </location>
    <ligand>
        <name>Ca(2+)</name>
        <dbReference type="ChEBI" id="CHEBI:29108"/>
        <label>3</label>
    </ligand>
</feature>
<feature type="chain" id="PRO_5018632502" description="Peptidase metallopeptidase domain-containing protein" evidence="13">
    <location>
        <begin position="23"/>
        <end position="704"/>
    </location>
</feature>
<evidence type="ECO:0000256" key="5">
    <source>
        <dbReference type="ARBA" id="ARBA00022801"/>
    </source>
</evidence>
<dbReference type="InterPro" id="IPR033739">
    <property type="entry name" value="M10A_MMP"/>
</dbReference>
<evidence type="ECO:0000256" key="13">
    <source>
        <dbReference type="SAM" id="SignalP"/>
    </source>
</evidence>
<feature type="domain" description="Peptidase metallopeptidase" evidence="14">
    <location>
        <begin position="492"/>
        <end position="660"/>
    </location>
</feature>
<dbReference type="Proteomes" id="UP000004994">
    <property type="component" value="Chromosome 4"/>
</dbReference>
<keyword evidence="6 11" id="KW-0862">Zinc</keyword>
<evidence type="ECO:0000256" key="7">
    <source>
        <dbReference type="ARBA" id="ARBA00023049"/>
    </source>
</evidence>
<feature type="short sequence motif" description="Cysteine switch" evidence="12">
    <location>
        <begin position="120"/>
        <end position="142"/>
    </location>
</feature>
<comment type="cofactor">
    <cofactor evidence="11">
        <name>Zn(2+)</name>
        <dbReference type="ChEBI" id="CHEBI:29105"/>
    </cofactor>
    <text evidence="11">Binds 2 Zn(2+) ions per subunit.</text>
</comment>
<keyword evidence="7" id="KW-0482">Metalloprotease</keyword>
<dbReference type="EnsemblPlants" id="Solyc04g005050.2.1">
    <property type="protein sequence ID" value="Solyc04g005050.2.1"/>
    <property type="gene ID" value="Solyc04g005050.2"/>
</dbReference>
<dbReference type="PaxDb" id="4081-Solyc04g005050.1.1"/>
<dbReference type="Pfam" id="PF01471">
    <property type="entry name" value="PG_binding_1"/>
    <property type="match status" value="2"/>
</dbReference>
<comment type="cofactor">
    <cofactor evidence="11">
        <name>Ca(2+)</name>
        <dbReference type="ChEBI" id="CHEBI:29108"/>
    </cofactor>
    <text evidence="11">Can bind about 5 Ca(2+) ions per subunit.</text>
</comment>
<evidence type="ECO:0000256" key="11">
    <source>
        <dbReference type="PIRSR" id="PIRSR621190-2"/>
    </source>
</evidence>
<feature type="domain" description="Peptidase metallopeptidase" evidence="14">
    <location>
        <begin position="150"/>
        <end position="318"/>
    </location>
</feature>
<keyword evidence="5" id="KW-0378">Hydrolase</keyword>
<dbReference type="AlphaFoldDB" id="A0A3Q7FY61"/>
<evidence type="ECO:0000256" key="10">
    <source>
        <dbReference type="PIRSR" id="PIRSR621190-1"/>
    </source>
</evidence>
<evidence type="ECO:0000256" key="12">
    <source>
        <dbReference type="PIRSR" id="PIRSR621190-5"/>
    </source>
</evidence>
<keyword evidence="8" id="KW-0865">Zymogen</keyword>
<keyword evidence="4 13" id="KW-0732">Signal</keyword>
<evidence type="ECO:0000256" key="4">
    <source>
        <dbReference type="ARBA" id="ARBA00022729"/>
    </source>
</evidence>
<sequence length="704" mass="77177">MRRIHLYIAIAYVVIFQTSCSAHFFPNISSIPSSLLKPNATAWTSFQKLLGCQPGQKVDGIAKIKKYFQHFGYINNLTSFNFTDEFDDTLESALKTYQRNFNLKATGVLDAPTIQHLIKPRCGNADLVNGTSTMNAGKPHTVAHYSFFPGRPKWPEGKTDLTYAFLPANNLTDDIKSVFSRAFDRWSEVTPLSFTEIPSFQSADIKIGFLTGDHNDGEPFDGPMGTLAHAFSPPAGHFHLDGEENWVVDGVPVNEGNFFSILSAVDLESVAVHEIGHLLGLGHSSVEDSIMYPSLESGIRRVELVEDDIKGVQELYGSNPNYTGTNTTLTPSGLDNDTNGAPIRSSVWIHGVPFPSSAHFFPNISSIPPNLLKPNATAWDAFNKLLGCHSGQTVDGLAKIKKYFHYFGYINNSSTNFTDDFDDTLESALKTYQLNFNLNTTGVLDANTIQHLIKPRCGNADVVNGTSTMNSGKPPAGSPTMHTVAHYSFFPGSPRWPANKRDLTYAFAPQNGLTDDIKIVFTRAFDRWSEVTPLTFTEIASYQSADIKIGFFSGDHNDGEPFDGPMGTLAHAFSPPAGHFHLDGEENWVIDGAPIVDGNFFSILSAVDLESVAVHEIGHLLGLGHSSVEDAIMYPTLGAGTRRVELRNDDILGVQELYGSNPNYTGPNPNLTPSQESDTNGAPIFELSWFHGFLGLFFALFIQL</sequence>
<evidence type="ECO:0000256" key="2">
    <source>
        <dbReference type="ARBA" id="ARBA00022670"/>
    </source>
</evidence>
<feature type="binding site" evidence="11">
    <location>
        <position position="216"/>
    </location>
    <ligand>
        <name>Zn(2+)</name>
        <dbReference type="ChEBI" id="CHEBI:29105"/>
        <label>1</label>
    </ligand>
</feature>
<dbReference type="InterPro" id="IPR036365">
    <property type="entry name" value="PGBD-like_sf"/>
</dbReference>
<dbReference type="GO" id="GO:0006508">
    <property type="term" value="P:proteolysis"/>
    <property type="evidence" value="ECO:0007669"/>
    <property type="project" value="UniProtKB-KW"/>
</dbReference>
<feature type="binding site" description="in inhibited form" evidence="11">
    <location>
        <position position="122"/>
    </location>
    <ligand>
        <name>Zn(2+)</name>
        <dbReference type="ChEBI" id="CHEBI:29105"/>
        <label>2</label>
        <note>catalytic</note>
    </ligand>
</feature>
<dbReference type="STRING" id="4081.A0A3Q7FY61"/>
<dbReference type="GO" id="GO:0004222">
    <property type="term" value="F:metalloendopeptidase activity"/>
    <property type="evidence" value="ECO:0000318"/>
    <property type="project" value="GO_Central"/>
</dbReference>
<feature type="binding site" evidence="11">
    <location>
        <position position="239"/>
    </location>
    <ligand>
        <name>Zn(2+)</name>
        <dbReference type="ChEBI" id="CHEBI:29105"/>
        <label>1</label>
    </ligand>
</feature>
<reference evidence="15" key="1">
    <citation type="journal article" date="2012" name="Nature">
        <title>The tomato genome sequence provides insights into fleshy fruit evolution.</title>
        <authorList>
            <consortium name="Tomato Genome Consortium"/>
        </authorList>
    </citation>
    <scope>NUCLEOTIDE SEQUENCE [LARGE SCALE GENOMIC DNA]</scope>
    <source>
        <strain evidence="15">cv. Heinz 1706</strain>
    </source>
</reference>
<evidence type="ECO:0000256" key="8">
    <source>
        <dbReference type="ARBA" id="ARBA00023145"/>
    </source>
</evidence>
<feature type="binding site" evidence="11">
    <location>
        <position position="221"/>
    </location>
    <ligand>
        <name>Ca(2+)</name>
        <dbReference type="ChEBI" id="CHEBI:29108"/>
        <label>3</label>
    </ligand>
</feature>
<feature type="binding site" evidence="11">
    <location>
        <position position="229"/>
    </location>
    <ligand>
        <name>Zn(2+)</name>
        <dbReference type="ChEBI" id="CHEBI:29105"/>
        <label>1</label>
    </ligand>
</feature>
<feature type="binding site" evidence="11">
    <location>
        <position position="291"/>
    </location>
    <ligand>
        <name>Zn(2+)</name>
        <dbReference type="ChEBI" id="CHEBI:29105"/>
        <label>2</label>
        <note>catalytic</note>
    </ligand>
</feature>
<feature type="signal peptide" evidence="13">
    <location>
        <begin position="1"/>
        <end position="22"/>
    </location>
</feature>
<dbReference type="InterPro" id="IPR002477">
    <property type="entry name" value="Peptidoglycan-bd-like"/>
</dbReference>
<evidence type="ECO:0000313" key="15">
    <source>
        <dbReference type="EnsemblPlants" id="Solyc04g005050.2.1"/>
    </source>
</evidence>
<dbReference type="InterPro" id="IPR001818">
    <property type="entry name" value="Pept_M10_metallopeptidase"/>
</dbReference>
<keyword evidence="11" id="KW-0106">Calcium</keyword>
<feature type="binding site" evidence="11">
    <location>
        <position position="244"/>
    </location>
    <ligand>
        <name>Ca(2+)</name>
        <dbReference type="ChEBI" id="CHEBI:29108"/>
        <label>1</label>
    </ligand>
</feature>
<evidence type="ECO:0000256" key="3">
    <source>
        <dbReference type="ARBA" id="ARBA00022723"/>
    </source>
</evidence>
<feature type="binding site" evidence="11">
    <location>
        <position position="283"/>
    </location>
    <ligand>
        <name>Zn(2+)</name>
        <dbReference type="ChEBI" id="CHEBI:29105"/>
        <label>2</label>
        <note>catalytic</note>
    </ligand>
</feature>
<dbReference type="InterPro" id="IPR006026">
    <property type="entry name" value="Peptidase_Metallo"/>
</dbReference>
<dbReference type="Gene3D" id="3.40.390.10">
    <property type="entry name" value="Collagenase (Catalytic Domain)"/>
    <property type="match status" value="2"/>
</dbReference>
<name>A0A3Q7FY61_SOLLC</name>
<dbReference type="FunFam" id="3.40.390.10:FF:000018">
    <property type="entry name" value="Metalloendoproteinase 1"/>
    <property type="match status" value="2"/>
</dbReference>
<dbReference type="PANTHER" id="PTHR10201:SF272">
    <property type="entry name" value="METALLOENDOPROTEINASE 5-MMP"/>
    <property type="match status" value="1"/>
</dbReference>
<dbReference type="CDD" id="cd04278">
    <property type="entry name" value="ZnMc_MMP"/>
    <property type="match status" value="2"/>
</dbReference>
<feature type="binding site" evidence="11">
    <location>
        <position position="222"/>
    </location>
    <ligand>
        <name>Ca(2+)</name>
        <dbReference type="ChEBI" id="CHEBI:29108"/>
        <label>3</label>
    </ligand>
</feature>
<dbReference type="SUPFAM" id="SSF47090">
    <property type="entry name" value="PGBD-like"/>
    <property type="match status" value="2"/>
</dbReference>
<comment type="similarity">
    <text evidence="1">Belongs to the peptidase M10A family. Matrix metalloproteinases (MMPs) subfamily.</text>
</comment>
<dbReference type="PANTHER" id="PTHR10201">
    <property type="entry name" value="MATRIX METALLOPROTEINASE"/>
    <property type="match status" value="1"/>
</dbReference>
<keyword evidence="2" id="KW-0645">Protease</keyword>
<dbReference type="InterPro" id="IPR021190">
    <property type="entry name" value="Pept_M10A"/>
</dbReference>
<dbReference type="OMA" id="YTWSTFH"/>
<dbReference type="InParanoid" id="A0A3Q7FY61"/>
<dbReference type="PRINTS" id="PR00138">
    <property type="entry name" value="MATRIXIN"/>
</dbReference>